<dbReference type="Gene3D" id="1.10.10.10">
    <property type="entry name" value="Winged helix-like DNA-binding domain superfamily/Winged helix DNA-binding domain"/>
    <property type="match status" value="1"/>
</dbReference>
<dbReference type="PANTHER" id="PTHR43252:SF6">
    <property type="entry name" value="NEGATIVE TRANSCRIPTION REGULATOR PADR"/>
    <property type="match status" value="1"/>
</dbReference>
<gene>
    <name evidence="3" type="ORF">CTEST_03685</name>
</gene>
<dbReference type="PANTHER" id="PTHR43252">
    <property type="entry name" value="TRANSCRIPTIONAL REGULATOR YQJI"/>
    <property type="match status" value="1"/>
</dbReference>
<organism evidence="3 4">
    <name type="scientific">Corynebacterium testudinoris</name>
    <dbReference type="NCBI Taxonomy" id="136857"/>
    <lineage>
        <taxon>Bacteria</taxon>
        <taxon>Bacillati</taxon>
        <taxon>Actinomycetota</taxon>
        <taxon>Actinomycetes</taxon>
        <taxon>Mycobacteriales</taxon>
        <taxon>Corynebacteriaceae</taxon>
        <taxon>Corynebacterium</taxon>
    </lineage>
</organism>
<dbReference type="KEGG" id="cted:CTEST_03685"/>
<dbReference type="PATRIC" id="fig|136857.5.peg.727"/>
<dbReference type="STRING" id="136857.CTEST_03685"/>
<reference evidence="3 4" key="1">
    <citation type="journal article" date="2015" name="Genome Announc.">
        <title>Complete Genome Sequence of the Type Strain Corynebacterium testudinoris DSM 44614, Recovered from Necrotic Lesions in the Mouth of a Tortoise.</title>
        <authorList>
            <person name="Ruckert C."/>
            <person name="Kriete M."/>
            <person name="Jaenicke S."/>
            <person name="Winkler A."/>
            <person name="Tauch A."/>
        </authorList>
    </citation>
    <scope>NUCLEOTIDE SEQUENCE [LARGE SCALE GENOMIC DNA]</scope>
    <source>
        <strain evidence="3 4">DSM 44614</strain>
    </source>
</reference>
<dbReference type="EMBL" id="CP011545">
    <property type="protein sequence ID" value="AKK08186.1"/>
    <property type="molecule type" value="Genomic_DNA"/>
</dbReference>
<dbReference type="InterPro" id="IPR018309">
    <property type="entry name" value="Tscrpt_reg_PadR_C"/>
</dbReference>
<evidence type="ECO:0000313" key="3">
    <source>
        <dbReference type="EMBL" id="AKK08186.1"/>
    </source>
</evidence>
<sequence length="181" mass="20523">MSIKYSILALLAKGPCSASQLQNQFRQVTDEFWPLNIGQVTQTISRLERDALIEPAEQIIGANGHPTDTYRLTDQGRALLATWWTEPVIRPKAERDELVIKVALAAHFDEVDLIALLDRQRRAAIADLRALTITSRDLPDTRTAERLQVERRIHDLESEVRWLDRVEALSRPGTHPATKEA</sequence>
<proteinExistence type="predicted"/>
<dbReference type="InterPro" id="IPR036388">
    <property type="entry name" value="WH-like_DNA-bd_sf"/>
</dbReference>
<feature type="domain" description="Transcription regulator PadR C-terminal" evidence="2">
    <location>
        <begin position="95"/>
        <end position="169"/>
    </location>
</feature>
<dbReference type="Proteomes" id="UP000035540">
    <property type="component" value="Chromosome"/>
</dbReference>
<dbReference type="Pfam" id="PF10400">
    <property type="entry name" value="Vir_act_alpha_C"/>
    <property type="match status" value="1"/>
</dbReference>
<dbReference type="RefSeq" id="WP_047252587.1">
    <property type="nucleotide sequence ID" value="NZ_CP011545.1"/>
</dbReference>
<evidence type="ECO:0000259" key="2">
    <source>
        <dbReference type="Pfam" id="PF10400"/>
    </source>
</evidence>
<evidence type="ECO:0000259" key="1">
    <source>
        <dbReference type="Pfam" id="PF03551"/>
    </source>
</evidence>
<dbReference type="Pfam" id="PF03551">
    <property type="entry name" value="PadR"/>
    <property type="match status" value="1"/>
</dbReference>
<feature type="domain" description="Transcription regulator PadR N-terminal" evidence="1">
    <location>
        <begin position="7"/>
        <end position="81"/>
    </location>
</feature>
<dbReference type="InterPro" id="IPR036390">
    <property type="entry name" value="WH_DNA-bd_sf"/>
</dbReference>
<dbReference type="OrthoDB" id="3186544at2"/>
<dbReference type="InterPro" id="IPR005149">
    <property type="entry name" value="Tscrpt_reg_PadR_N"/>
</dbReference>
<keyword evidence="4" id="KW-1185">Reference proteome</keyword>
<reference evidence="4" key="2">
    <citation type="submission" date="2015-05" db="EMBL/GenBank/DDBJ databases">
        <title>Complete genome sequence of Corynebacterium testudinoris DSM 44614, recovered from necrotic lesions in the mouth of a tortoise.</title>
        <authorList>
            <person name="Ruckert C."/>
            <person name="Albersmeier A."/>
            <person name="Winkler A."/>
            <person name="Tauch A."/>
        </authorList>
    </citation>
    <scope>NUCLEOTIDE SEQUENCE [LARGE SCALE GENOMIC DNA]</scope>
    <source>
        <strain evidence="4">DSM 44614</strain>
    </source>
</reference>
<name>A0A0G3H473_9CORY</name>
<evidence type="ECO:0000313" key="4">
    <source>
        <dbReference type="Proteomes" id="UP000035540"/>
    </source>
</evidence>
<protein>
    <submittedName>
        <fullName evidence="3">Transcriptional regulator, PadR family</fullName>
    </submittedName>
</protein>
<accession>A0A0G3H473</accession>
<dbReference type="SUPFAM" id="SSF46785">
    <property type="entry name" value="Winged helix' DNA-binding domain"/>
    <property type="match status" value="1"/>
</dbReference>
<dbReference type="AlphaFoldDB" id="A0A0G3H473"/>